<accession>A0ABN9ATJ2</accession>
<evidence type="ECO:0000313" key="3">
    <source>
        <dbReference type="Proteomes" id="UP001162483"/>
    </source>
</evidence>
<feature type="non-terminal residue" evidence="2">
    <location>
        <position position="1"/>
    </location>
</feature>
<dbReference type="EMBL" id="CATNWA010001182">
    <property type="protein sequence ID" value="CAI9539356.1"/>
    <property type="molecule type" value="Genomic_DNA"/>
</dbReference>
<name>A0ABN9ATJ2_9NEOB</name>
<feature type="chain" id="PRO_5047163752" evidence="1">
    <location>
        <begin position="26"/>
        <end position="139"/>
    </location>
</feature>
<organism evidence="2 3">
    <name type="scientific">Staurois parvus</name>
    <dbReference type="NCBI Taxonomy" id="386267"/>
    <lineage>
        <taxon>Eukaryota</taxon>
        <taxon>Metazoa</taxon>
        <taxon>Chordata</taxon>
        <taxon>Craniata</taxon>
        <taxon>Vertebrata</taxon>
        <taxon>Euteleostomi</taxon>
        <taxon>Amphibia</taxon>
        <taxon>Batrachia</taxon>
        <taxon>Anura</taxon>
        <taxon>Neobatrachia</taxon>
        <taxon>Ranoidea</taxon>
        <taxon>Ranidae</taxon>
        <taxon>Staurois</taxon>
    </lineage>
</organism>
<comment type="caution">
    <text evidence="2">The sequence shown here is derived from an EMBL/GenBank/DDBJ whole genome shotgun (WGS) entry which is preliminary data.</text>
</comment>
<keyword evidence="3" id="KW-1185">Reference proteome</keyword>
<evidence type="ECO:0000256" key="1">
    <source>
        <dbReference type="SAM" id="SignalP"/>
    </source>
</evidence>
<gene>
    <name evidence="2" type="ORF">SPARVUS_LOCUS1583186</name>
</gene>
<dbReference type="Proteomes" id="UP001162483">
    <property type="component" value="Unassembled WGS sequence"/>
</dbReference>
<keyword evidence="1" id="KW-0732">Signal</keyword>
<evidence type="ECO:0000313" key="2">
    <source>
        <dbReference type="EMBL" id="CAI9539356.1"/>
    </source>
</evidence>
<reference evidence="2" key="1">
    <citation type="submission" date="2023-05" db="EMBL/GenBank/DDBJ databases">
        <authorList>
            <person name="Stuckert A."/>
        </authorList>
    </citation>
    <scope>NUCLEOTIDE SEQUENCE</scope>
</reference>
<feature type="signal peptide" evidence="1">
    <location>
        <begin position="1"/>
        <end position="25"/>
    </location>
</feature>
<proteinExistence type="predicted"/>
<sequence length="139" mass="15154">IYKQGSDSLGVTSCFFLLLSSCVPADSGLFPPSLSLYQKSLQNIPQFLFLLLRSLIQHLHLVSSMFSSQGAGHTDTGVIFSAVILQDLLMDGAFLLSMDKVGSVKMCSGEFLWTLRCLSHRETSQCRQDLTAGTGESTQ</sequence>
<protein>
    <submittedName>
        <fullName evidence="2">Uncharacterized protein</fullName>
    </submittedName>
</protein>